<keyword evidence="5" id="KW-1185">Reference proteome</keyword>
<name>A0A0C1IK40_9BACT</name>
<dbReference type="GO" id="GO:0046872">
    <property type="term" value="F:metal ion binding"/>
    <property type="evidence" value="ECO:0007669"/>
    <property type="project" value="UniProtKB-KW"/>
</dbReference>
<dbReference type="GO" id="GO:0016491">
    <property type="term" value="F:oxidoreductase activity"/>
    <property type="evidence" value="ECO:0007669"/>
    <property type="project" value="UniProtKB-KW"/>
</dbReference>
<evidence type="ECO:0000256" key="2">
    <source>
        <dbReference type="ARBA" id="ARBA00023002"/>
    </source>
</evidence>
<protein>
    <submittedName>
        <fullName evidence="4">4-hydroxythreonine-4-phosphate dehydrogenase</fullName>
    </submittedName>
</protein>
<dbReference type="GO" id="GO:0051287">
    <property type="term" value="F:NAD binding"/>
    <property type="evidence" value="ECO:0007669"/>
    <property type="project" value="InterPro"/>
</dbReference>
<dbReference type="EMBL" id="JSVC01000011">
    <property type="protein sequence ID" value="KIC94535.1"/>
    <property type="molecule type" value="Genomic_DNA"/>
</dbReference>
<dbReference type="SUPFAM" id="SSF53659">
    <property type="entry name" value="Isocitrate/Isopropylmalate dehydrogenase-like"/>
    <property type="match status" value="1"/>
</dbReference>
<dbReference type="Pfam" id="PF04166">
    <property type="entry name" value="PdxA"/>
    <property type="match status" value="1"/>
</dbReference>
<keyword evidence="1" id="KW-0479">Metal-binding</keyword>
<evidence type="ECO:0000256" key="1">
    <source>
        <dbReference type="ARBA" id="ARBA00022723"/>
    </source>
</evidence>
<dbReference type="RefSeq" id="WP_039139707.1">
    <property type="nucleotide sequence ID" value="NZ_JSVC01000011.1"/>
</dbReference>
<dbReference type="OrthoDB" id="9801783at2"/>
<dbReference type="Gene3D" id="3.40.718.10">
    <property type="entry name" value="Isopropylmalate Dehydrogenase"/>
    <property type="match status" value="1"/>
</dbReference>
<dbReference type="PANTHER" id="PTHR30004:SF6">
    <property type="entry name" value="D-THREONATE 4-PHOSPHATE DEHYDROGENASE"/>
    <property type="match status" value="1"/>
</dbReference>
<dbReference type="Proteomes" id="UP000031408">
    <property type="component" value="Unassembled WGS sequence"/>
</dbReference>
<proteinExistence type="predicted"/>
<comment type="caution">
    <text evidence="4">The sequence shown here is derived from an EMBL/GenBank/DDBJ whole genome shotgun (WGS) entry which is preliminary data.</text>
</comment>
<keyword evidence="3" id="KW-0520">NAD</keyword>
<evidence type="ECO:0000256" key="3">
    <source>
        <dbReference type="ARBA" id="ARBA00023027"/>
    </source>
</evidence>
<dbReference type="AlphaFoldDB" id="A0A0C1IK40"/>
<dbReference type="NCBIfam" id="TIGR00557">
    <property type="entry name" value="pdxA"/>
    <property type="match status" value="1"/>
</dbReference>
<organism evidence="4 5">
    <name type="scientific">Flavihumibacter solisilvae</name>
    <dbReference type="NCBI Taxonomy" id="1349421"/>
    <lineage>
        <taxon>Bacteria</taxon>
        <taxon>Pseudomonadati</taxon>
        <taxon>Bacteroidota</taxon>
        <taxon>Chitinophagia</taxon>
        <taxon>Chitinophagales</taxon>
        <taxon>Chitinophagaceae</taxon>
        <taxon>Flavihumibacter</taxon>
    </lineage>
</organism>
<dbReference type="STRING" id="1349421.OI18_10460"/>
<dbReference type="InterPro" id="IPR005255">
    <property type="entry name" value="PdxA_fam"/>
</dbReference>
<accession>A0A0C1IK40</accession>
<reference evidence="4 5" key="1">
    <citation type="submission" date="2014-11" db="EMBL/GenBank/DDBJ databases">
        <title>Genome sequence of Flavihumibacter solisilvae 3-3.</title>
        <authorList>
            <person name="Zhou G."/>
            <person name="Li M."/>
            <person name="Wang G."/>
        </authorList>
    </citation>
    <scope>NUCLEOTIDE SEQUENCE [LARGE SCALE GENOMIC DNA]</scope>
    <source>
        <strain evidence="4 5">3-3</strain>
    </source>
</reference>
<evidence type="ECO:0000313" key="5">
    <source>
        <dbReference type="Proteomes" id="UP000031408"/>
    </source>
</evidence>
<keyword evidence="2" id="KW-0560">Oxidoreductase</keyword>
<sequence length="369" mass="40537">MSNPSEYSRPIIGITCGDLNGIGLELVIKTVSNTRLLELCTPIVFASNKAINFYRKSVTESNFNFQNIKDFSRINAKQVNIFNCWEDEVPINPGQLSDVAGKFAVLSLTTAVQALKEGHIHGLVTAPIHKKNTQGDAFPFTGHTPYLKSAFDSGEVLMLMVASNMRVAVLTEHVPVSAIAPLVTKQHILTKLKLLEESMRRDFGIDKPKLAVLGLNPHAGDDGLIGNEEETIIKPAIKEFKQQGNSIVQGPFSADAFFARGYHERYDAVLAMYHDQGLIPFKSLAHGEGVNFTAGLPAVRTSPDHGTAFDIAGKNKADESSMFSAIFTCIDIIRQRGEYAENRRNPMKKITNRLLANAVDEKIDLEPEG</sequence>
<dbReference type="PANTHER" id="PTHR30004">
    <property type="entry name" value="4-HYDROXYTHREONINE-4-PHOSPHATE DEHYDROGENASE"/>
    <property type="match status" value="1"/>
</dbReference>
<gene>
    <name evidence="4" type="ORF">OI18_10460</name>
</gene>
<evidence type="ECO:0000313" key="4">
    <source>
        <dbReference type="EMBL" id="KIC94535.1"/>
    </source>
</evidence>